<keyword evidence="3" id="KW-0804">Transcription</keyword>
<feature type="domain" description="HTH tetR-type" evidence="5">
    <location>
        <begin position="192"/>
        <end position="238"/>
    </location>
</feature>
<evidence type="ECO:0000256" key="3">
    <source>
        <dbReference type="ARBA" id="ARBA00023163"/>
    </source>
</evidence>
<dbReference type="InterPro" id="IPR001647">
    <property type="entry name" value="HTH_TetR"/>
</dbReference>
<feature type="compositionally biased region" description="Basic and acidic residues" evidence="4">
    <location>
        <begin position="16"/>
        <end position="28"/>
    </location>
</feature>
<dbReference type="GO" id="GO:0003700">
    <property type="term" value="F:DNA-binding transcription factor activity"/>
    <property type="evidence" value="ECO:0007669"/>
    <property type="project" value="TreeGrafter"/>
</dbReference>
<evidence type="ECO:0000256" key="4">
    <source>
        <dbReference type="SAM" id="MobiDB-lite"/>
    </source>
</evidence>
<gene>
    <name evidence="6" type="ORF">B4N89_14385</name>
</gene>
<proteinExistence type="predicted"/>
<dbReference type="Proteomes" id="UP000190037">
    <property type="component" value="Unassembled WGS sequence"/>
</dbReference>
<dbReference type="PANTHER" id="PTHR30055">
    <property type="entry name" value="HTH-TYPE TRANSCRIPTIONAL REGULATOR RUTR"/>
    <property type="match status" value="1"/>
</dbReference>
<dbReference type="EMBL" id="MWQN01000001">
    <property type="protein sequence ID" value="OPC85042.1"/>
    <property type="molecule type" value="Genomic_DNA"/>
</dbReference>
<dbReference type="PANTHER" id="PTHR30055:SF234">
    <property type="entry name" value="HTH-TYPE TRANSCRIPTIONAL REGULATOR BETI"/>
    <property type="match status" value="1"/>
</dbReference>
<dbReference type="Pfam" id="PF00440">
    <property type="entry name" value="TetR_N"/>
    <property type="match status" value="1"/>
</dbReference>
<sequence>MQPGVLAPPLPADPAPEQRHDQDGRRDAGGGLVPATAVHVRVQQEPGRQCHRAGRRRQPRAVGHRHHRRDRDQHRVHVQVVRGERPTHQNRDVEAHCHRNCSTSGKRQGRHVFGTFRLSLSRRRGRADDQRHPWSPVPRYTDRGEGPIRFKTYRNLAKQALDSAAIRVGGRAATRPYAAPMPRDSGPTRRRIVEAAEILFARHGLDVPLQDITRAAGQRNAGAIHYHFGGREGLLRAIVEQHVPVVYARRQALLAAARERPERLSGFARAIVLPITELLNGSPADRAYLQISVELLRDTTSPVTPLLGGEDVQDVVDAVAAARPDLAATALQARTFLVTQMVGMLCAARAARHDRPPRPDGIAPTGLLGPEAFDDHLTAIVAGALAGD</sequence>
<keyword evidence="2" id="KW-0238">DNA-binding</keyword>
<name>A0A1T3P7Q9_9ACTN</name>
<protein>
    <recommendedName>
        <fullName evidence="5">HTH tetR-type domain-containing protein</fullName>
    </recommendedName>
</protein>
<comment type="caution">
    <text evidence="6">The sequence shown here is derived from an EMBL/GenBank/DDBJ whole genome shotgun (WGS) entry which is preliminary data.</text>
</comment>
<keyword evidence="1" id="KW-0805">Transcription regulation</keyword>
<evidence type="ECO:0000256" key="1">
    <source>
        <dbReference type="ARBA" id="ARBA00023015"/>
    </source>
</evidence>
<accession>A0A1T3P7Q9</accession>
<dbReference type="AlphaFoldDB" id="A0A1T3P7Q9"/>
<dbReference type="GO" id="GO:0000976">
    <property type="term" value="F:transcription cis-regulatory region binding"/>
    <property type="evidence" value="ECO:0007669"/>
    <property type="project" value="TreeGrafter"/>
</dbReference>
<feature type="region of interest" description="Disordered" evidence="4">
    <location>
        <begin position="86"/>
        <end position="107"/>
    </location>
</feature>
<dbReference type="STRING" id="159449.B4N89_14385"/>
<feature type="compositionally biased region" description="Basic and acidic residues" evidence="4">
    <location>
        <begin position="86"/>
        <end position="97"/>
    </location>
</feature>
<dbReference type="InterPro" id="IPR050109">
    <property type="entry name" value="HTH-type_TetR-like_transc_reg"/>
</dbReference>
<dbReference type="SUPFAM" id="SSF46689">
    <property type="entry name" value="Homeodomain-like"/>
    <property type="match status" value="1"/>
</dbReference>
<evidence type="ECO:0000259" key="5">
    <source>
        <dbReference type="Pfam" id="PF00440"/>
    </source>
</evidence>
<keyword evidence="7" id="KW-1185">Reference proteome</keyword>
<dbReference type="Gene3D" id="1.10.357.10">
    <property type="entry name" value="Tetracycline Repressor, domain 2"/>
    <property type="match status" value="1"/>
</dbReference>
<feature type="region of interest" description="Disordered" evidence="4">
    <location>
        <begin position="43"/>
        <end position="73"/>
    </location>
</feature>
<reference evidence="6 7" key="1">
    <citation type="submission" date="2017-03" db="EMBL/GenBank/DDBJ databases">
        <title>Draft genome sequence of Streptomyces scabrisporus NF3, endophyte isolated from Amphipterygium adstringens.</title>
        <authorList>
            <person name="Vazquez M."/>
            <person name="Ceapa C.D."/>
            <person name="Rodriguez Luna D."/>
            <person name="Sanchez Esquivel S."/>
        </authorList>
    </citation>
    <scope>NUCLEOTIDE SEQUENCE [LARGE SCALE GENOMIC DNA]</scope>
    <source>
        <strain evidence="6 7">NF3</strain>
    </source>
</reference>
<dbReference type="InterPro" id="IPR009057">
    <property type="entry name" value="Homeodomain-like_sf"/>
</dbReference>
<feature type="compositionally biased region" description="Basic residues" evidence="4">
    <location>
        <begin position="49"/>
        <end position="69"/>
    </location>
</feature>
<organism evidence="6 7">
    <name type="scientific">Embleya scabrispora</name>
    <dbReference type="NCBI Taxonomy" id="159449"/>
    <lineage>
        <taxon>Bacteria</taxon>
        <taxon>Bacillati</taxon>
        <taxon>Actinomycetota</taxon>
        <taxon>Actinomycetes</taxon>
        <taxon>Kitasatosporales</taxon>
        <taxon>Streptomycetaceae</taxon>
        <taxon>Embleya</taxon>
    </lineage>
</organism>
<evidence type="ECO:0000256" key="2">
    <source>
        <dbReference type="ARBA" id="ARBA00023125"/>
    </source>
</evidence>
<feature type="region of interest" description="Disordered" evidence="4">
    <location>
        <begin position="1"/>
        <end position="31"/>
    </location>
</feature>
<feature type="compositionally biased region" description="Pro residues" evidence="4">
    <location>
        <begin position="1"/>
        <end position="14"/>
    </location>
</feature>
<evidence type="ECO:0000313" key="6">
    <source>
        <dbReference type="EMBL" id="OPC85042.1"/>
    </source>
</evidence>
<evidence type="ECO:0000313" key="7">
    <source>
        <dbReference type="Proteomes" id="UP000190037"/>
    </source>
</evidence>
<dbReference type="eggNOG" id="COG1309">
    <property type="taxonomic scope" value="Bacteria"/>
</dbReference>